<protein>
    <submittedName>
        <fullName evidence="3">Candidate secreted effector</fullName>
    </submittedName>
</protein>
<sequence>MKRDLFLTRNPTLRKFRESRSKENSKPKFENINTKSKFRKSELEARSKIEYPTRNPTDIFSQPGPSLI</sequence>
<dbReference type="Proteomes" id="UP000887563">
    <property type="component" value="Unplaced"/>
</dbReference>
<organism evidence="2 3">
    <name type="scientific">Meloidogyne incognita</name>
    <name type="common">Southern root-knot nematode worm</name>
    <name type="synonym">Oxyuris incognita</name>
    <dbReference type="NCBI Taxonomy" id="6306"/>
    <lineage>
        <taxon>Eukaryota</taxon>
        <taxon>Metazoa</taxon>
        <taxon>Ecdysozoa</taxon>
        <taxon>Nematoda</taxon>
        <taxon>Chromadorea</taxon>
        <taxon>Rhabditida</taxon>
        <taxon>Tylenchina</taxon>
        <taxon>Tylenchomorpha</taxon>
        <taxon>Tylenchoidea</taxon>
        <taxon>Meloidogynidae</taxon>
        <taxon>Meloidogyninae</taxon>
        <taxon>Meloidogyne</taxon>
        <taxon>Meloidogyne incognita group</taxon>
    </lineage>
</organism>
<evidence type="ECO:0000313" key="3">
    <source>
        <dbReference type="WBParaSite" id="Minc3s01372g23240"/>
    </source>
</evidence>
<feature type="compositionally biased region" description="Basic and acidic residues" evidence="1">
    <location>
        <begin position="39"/>
        <end position="51"/>
    </location>
</feature>
<accession>A0A914M6Z9</accession>
<feature type="region of interest" description="Disordered" evidence="1">
    <location>
        <begin position="17"/>
        <end position="68"/>
    </location>
</feature>
<dbReference type="WBParaSite" id="Minc3s01372g23240">
    <property type="protein sequence ID" value="Minc3s01372g23240"/>
    <property type="gene ID" value="Minc3s01372g23240"/>
</dbReference>
<proteinExistence type="predicted"/>
<evidence type="ECO:0000256" key="1">
    <source>
        <dbReference type="SAM" id="MobiDB-lite"/>
    </source>
</evidence>
<feature type="compositionally biased region" description="Basic and acidic residues" evidence="1">
    <location>
        <begin position="17"/>
        <end position="29"/>
    </location>
</feature>
<dbReference type="AlphaFoldDB" id="A0A914M6Z9"/>
<keyword evidence="2" id="KW-1185">Reference proteome</keyword>
<reference evidence="3" key="1">
    <citation type="submission" date="2022-11" db="UniProtKB">
        <authorList>
            <consortium name="WormBaseParasite"/>
        </authorList>
    </citation>
    <scope>IDENTIFICATION</scope>
</reference>
<evidence type="ECO:0000313" key="2">
    <source>
        <dbReference type="Proteomes" id="UP000887563"/>
    </source>
</evidence>
<name>A0A914M6Z9_MELIC</name>
<feature type="compositionally biased region" description="Polar residues" evidence="1">
    <location>
        <begin position="54"/>
        <end position="68"/>
    </location>
</feature>